<feature type="region of interest" description="Disordered" evidence="1">
    <location>
        <begin position="50"/>
        <end position="143"/>
    </location>
</feature>
<proteinExistence type="predicted"/>
<feature type="compositionally biased region" description="Low complexity" evidence="1">
    <location>
        <begin position="103"/>
        <end position="120"/>
    </location>
</feature>
<feature type="compositionally biased region" description="Polar residues" evidence="1">
    <location>
        <begin position="61"/>
        <end position="75"/>
    </location>
</feature>
<accession>A0ABW4CRH0</accession>
<comment type="caution">
    <text evidence="2">The sequence shown here is derived from an EMBL/GenBank/DDBJ whole genome shotgun (WGS) entry which is preliminary data.</text>
</comment>
<feature type="compositionally biased region" description="Low complexity" evidence="1">
    <location>
        <begin position="83"/>
        <end position="94"/>
    </location>
</feature>
<organism evidence="2 3">
    <name type="scientific">Lacticaseibacillus yichunensis</name>
    <dbReference type="NCBI Taxonomy" id="2486015"/>
    <lineage>
        <taxon>Bacteria</taxon>
        <taxon>Bacillati</taxon>
        <taxon>Bacillota</taxon>
        <taxon>Bacilli</taxon>
        <taxon>Lactobacillales</taxon>
        <taxon>Lactobacillaceae</taxon>
        <taxon>Lacticaseibacillus</taxon>
    </lineage>
</organism>
<keyword evidence="3" id="KW-1185">Reference proteome</keyword>
<name>A0ABW4CRH0_9LACO</name>
<evidence type="ECO:0000313" key="2">
    <source>
        <dbReference type="EMBL" id="MFD1432336.1"/>
    </source>
</evidence>
<evidence type="ECO:0000256" key="1">
    <source>
        <dbReference type="SAM" id="MobiDB-lite"/>
    </source>
</evidence>
<feature type="compositionally biased region" description="Polar residues" evidence="1">
    <location>
        <begin position="121"/>
        <end position="143"/>
    </location>
</feature>
<dbReference type="RefSeq" id="WP_125696721.1">
    <property type="nucleotide sequence ID" value="NZ_JBHTOG010000031.1"/>
</dbReference>
<dbReference type="Proteomes" id="UP001597192">
    <property type="component" value="Unassembled WGS sequence"/>
</dbReference>
<evidence type="ECO:0000313" key="3">
    <source>
        <dbReference type="Proteomes" id="UP001597192"/>
    </source>
</evidence>
<sequence length="228" mass="23412">MSEALMMKKMVVIGLVVLGVGAASGLGVQAHIDQASAARTTVVPRNAKAVSLSKPAATAKPKTSSAIRQASTTKKTAGVSGEQTVAKKTQAAKASEQLTKSTPAAQKAQAKPAAPVVSSPEKATTTKKVATSPATQTRTTSPVVAQQPALSNFYGTWHNAAVTVTLTATTMTVTQNGQALTSRYQAQAAGDGFIFTPLDHEADALYLVLANGHLEWTTGASTPLVLTK</sequence>
<reference evidence="3" key="1">
    <citation type="journal article" date="2019" name="Int. J. Syst. Evol. Microbiol.">
        <title>The Global Catalogue of Microorganisms (GCM) 10K type strain sequencing project: providing services to taxonomists for standard genome sequencing and annotation.</title>
        <authorList>
            <consortium name="The Broad Institute Genomics Platform"/>
            <consortium name="The Broad Institute Genome Sequencing Center for Infectious Disease"/>
            <person name="Wu L."/>
            <person name="Ma J."/>
        </authorList>
    </citation>
    <scope>NUCLEOTIDE SEQUENCE [LARGE SCALE GENOMIC DNA]</scope>
    <source>
        <strain evidence="3">CCM 8947</strain>
    </source>
</reference>
<protein>
    <submittedName>
        <fullName evidence="2">Uncharacterized protein</fullName>
    </submittedName>
</protein>
<gene>
    <name evidence="2" type="ORF">ACFQ47_06520</name>
</gene>
<dbReference type="EMBL" id="JBHTOG010000031">
    <property type="protein sequence ID" value="MFD1432336.1"/>
    <property type="molecule type" value="Genomic_DNA"/>
</dbReference>